<evidence type="ECO:0000313" key="2">
    <source>
        <dbReference type="EMBL" id="KAF6810699.1"/>
    </source>
</evidence>
<feature type="compositionally biased region" description="Basic and acidic residues" evidence="1">
    <location>
        <begin position="318"/>
        <end position="330"/>
    </location>
</feature>
<evidence type="ECO:0000256" key="1">
    <source>
        <dbReference type="SAM" id="MobiDB-lite"/>
    </source>
</evidence>
<feature type="region of interest" description="Disordered" evidence="1">
    <location>
        <begin position="85"/>
        <end position="227"/>
    </location>
</feature>
<dbReference type="AlphaFoldDB" id="A0A8H6JCQ3"/>
<feature type="compositionally biased region" description="Basic and acidic residues" evidence="1">
    <location>
        <begin position="99"/>
        <end position="108"/>
    </location>
</feature>
<keyword evidence="3" id="KW-1185">Reference proteome</keyword>
<proteinExistence type="predicted"/>
<evidence type="ECO:0000313" key="3">
    <source>
        <dbReference type="Proteomes" id="UP000652219"/>
    </source>
</evidence>
<feature type="compositionally biased region" description="Basic and acidic residues" evidence="1">
    <location>
        <begin position="369"/>
        <end position="389"/>
    </location>
</feature>
<feature type="compositionally biased region" description="Basic and acidic residues" evidence="1">
    <location>
        <begin position="190"/>
        <end position="211"/>
    </location>
</feature>
<accession>A0A8H6JCQ3</accession>
<dbReference type="Proteomes" id="UP000652219">
    <property type="component" value="Unassembled WGS sequence"/>
</dbReference>
<name>A0A8H6JCQ3_9PEZI</name>
<feature type="compositionally biased region" description="Polar residues" evidence="1">
    <location>
        <begin position="352"/>
        <end position="368"/>
    </location>
</feature>
<dbReference type="EMBL" id="WIGN01000083">
    <property type="protein sequence ID" value="KAF6810699.1"/>
    <property type="molecule type" value="Genomic_DNA"/>
</dbReference>
<protein>
    <submittedName>
        <fullName evidence="2">Uncharacterized protein</fullName>
    </submittedName>
</protein>
<feature type="region of interest" description="Disordered" evidence="1">
    <location>
        <begin position="318"/>
        <end position="456"/>
    </location>
</feature>
<feature type="compositionally biased region" description="Basic residues" evidence="1">
    <location>
        <begin position="331"/>
        <end position="351"/>
    </location>
</feature>
<organism evidence="2 3">
    <name type="scientific">Colletotrichum sojae</name>
    <dbReference type="NCBI Taxonomy" id="2175907"/>
    <lineage>
        <taxon>Eukaryota</taxon>
        <taxon>Fungi</taxon>
        <taxon>Dikarya</taxon>
        <taxon>Ascomycota</taxon>
        <taxon>Pezizomycotina</taxon>
        <taxon>Sordariomycetes</taxon>
        <taxon>Hypocreomycetidae</taxon>
        <taxon>Glomerellales</taxon>
        <taxon>Glomerellaceae</taxon>
        <taxon>Colletotrichum</taxon>
        <taxon>Colletotrichum orchidearum species complex</taxon>
    </lineage>
</organism>
<feature type="region of interest" description="Disordered" evidence="1">
    <location>
        <begin position="245"/>
        <end position="264"/>
    </location>
</feature>
<reference evidence="2 3" key="1">
    <citation type="journal article" date="2020" name="Phytopathology">
        <title>Genome Sequence Resources of Colletotrichum truncatum, C. plurivorum, C. musicola, and C. sojae: Four Species Pathogenic to Soybean (Glycine max).</title>
        <authorList>
            <person name="Rogerio F."/>
            <person name="Boufleur T.R."/>
            <person name="Ciampi-Guillardi M."/>
            <person name="Sukno S.A."/>
            <person name="Thon M.R."/>
            <person name="Massola Junior N.S."/>
            <person name="Baroncelli R."/>
        </authorList>
    </citation>
    <scope>NUCLEOTIDE SEQUENCE [LARGE SCALE GENOMIC DNA]</scope>
    <source>
        <strain evidence="2 3">LFN0009</strain>
    </source>
</reference>
<gene>
    <name evidence="2" type="ORF">CSOJ01_06143</name>
</gene>
<feature type="compositionally biased region" description="Basic and acidic residues" evidence="1">
    <location>
        <begin position="417"/>
        <end position="456"/>
    </location>
</feature>
<sequence length="456" mass="51586">MDTSFPSIFADIVIGIDVLSIRTYLDQTVDTIAKAVPGIEPRDRNVKIIENSMKVEKTHGLAQLITHLVLSRIGLPIVSRRGVVSPDAAGEPRQNPDPLHPHVPERRPHGISVQGDFRPGHKRSRSRDSSIIANPRGNPAGLSQKPTRHHESDVEQPQYFDEPKSSRAVQPQSKASPRFEKRARRRTRKDHYDSEKQPRQKPRKETTDRPGRPPKKSLTSAQEVMDKFHPGSILQERITVIANTPRREEMRRSRAKERQRRTREADEMLEYFGNGEPPLTTLTGASCDQPCGDYENTNPNYQMGPDCFDCWHETKQLSPNEAERDQGSLKREKRQRQRKPGSKAASHHRPSSRATSYMTWSTSNNQPSTKHELLDRDPSSTPEPVREALRQTGIFDGTGLLGKDRLSQTGTLPSDGSRGHAEDASVRTSQGERRTSNSRHDAARRTEIIRYQDKVS</sequence>
<comment type="caution">
    <text evidence="2">The sequence shown here is derived from an EMBL/GenBank/DDBJ whole genome shotgun (WGS) entry which is preliminary data.</text>
</comment>